<reference evidence="2 3" key="1">
    <citation type="submission" date="2018-03" db="EMBL/GenBank/DDBJ databases">
        <title>Genomic Encyclopedia of Archaeal and Bacterial Type Strains, Phase II (KMG-II): from individual species to whole genera.</title>
        <authorList>
            <person name="Goeker M."/>
        </authorList>
    </citation>
    <scope>NUCLEOTIDE SEQUENCE [LARGE SCALE GENOMIC DNA]</scope>
    <source>
        <strain evidence="2 3">DSM 100214</strain>
    </source>
</reference>
<feature type="transmembrane region" description="Helical" evidence="1">
    <location>
        <begin position="6"/>
        <end position="25"/>
    </location>
</feature>
<protein>
    <submittedName>
        <fullName evidence="2">Uncharacterized protein</fullName>
    </submittedName>
</protein>
<keyword evidence="1" id="KW-0812">Transmembrane</keyword>
<proteinExistence type="predicted"/>
<gene>
    <name evidence="2" type="ORF">CLV62_112122</name>
</gene>
<keyword evidence="1" id="KW-1133">Transmembrane helix</keyword>
<dbReference type="Proteomes" id="UP000247973">
    <property type="component" value="Unassembled WGS sequence"/>
</dbReference>
<keyword evidence="1" id="KW-0472">Membrane</keyword>
<organism evidence="2 3">
    <name type="scientific">Dysgonomonas alginatilytica</name>
    <dbReference type="NCBI Taxonomy" id="1605892"/>
    <lineage>
        <taxon>Bacteria</taxon>
        <taxon>Pseudomonadati</taxon>
        <taxon>Bacteroidota</taxon>
        <taxon>Bacteroidia</taxon>
        <taxon>Bacteroidales</taxon>
        <taxon>Dysgonomonadaceae</taxon>
        <taxon>Dysgonomonas</taxon>
    </lineage>
</organism>
<keyword evidence="3" id="KW-1185">Reference proteome</keyword>
<evidence type="ECO:0000256" key="1">
    <source>
        <dbReference type="SAM" id="Phobius"/>
    </source>
</evidence>
<comment type="caution">
    <text evidence="2">The sequence shown here is derived from an EMBL/GenBank/DDBJ whole genome shotgun (WGS) entry which is preliminary data.</text>
</comment>
<dbReference type="AlphaFoldDB" id="A0A2V3PN76"/>
<dbReference type="EMBL" id="QICL01000012">
    <property type="protein sequence ID" value="PXV63872.1"/>
    <property type="molecule type" value="Genomic_DNA"/>
</dbReference>
<sequence>MINIHWNIIIYAIALIISVGYLLFVKEEYGYLPDLRKPILFVVFIIYTLIWGGIFWW</sequence>
<feature type="transmembrane region" description="Helical" evidence="1">
    <location>
        <begin position="37"/>
        <end position="56"/>
    </location>
</feature>
<evidence type="ECO:0000313" key="2">
    <source>
        <dbReference type="EMBL" id="PXV63872.1"/>
    </source>
</evidence>
<accession>A0A2V3PN76</accession>
<name>A0A2V3PN76_9BACT</name>
<evidence type="ECO:0000313" key="3">
    <source>
        <dbReference type="Proteomes" id="UP000247973"/>
    </source>
</evidence>